<feature type="domain" description="Penicillin-binding protein transpeptidase" evidence="15">
    <location>
        <begin position="378"/>
        <end position="743"/>
    </location>
</feature>
<keyword evidence="10" id="KW-0573">Peptidoglycan synthesis</keyword>
<feature type="domain" description="Penicillin-binding protein dimerisation" evidence="16">
    <location>
        <begin position="218"/>
        <end position="327"/>
    </location>
</feature>
<dbReference type="GO" id="GO:0006508">
    <property type="term" value="P:proteolysis"/>
    <property type="evidence" value="ECO:0007669"/>
    <property type="project" value="UniProtKB-KW"/>
</dbReference>
<dbReference type="GO" id="GO:0009002">
    <property type="term" value="F:serine-type D-Ala-D-Ala carboxypeptidase activity"/>
    <property type="evidence" value="ECO:0007669"/>
    <property type="project" value="InterPro"/>
</dbReference>
<keyword evidence="18" id="KW-1185">Reference proteome</keyword>
<dbReference type="STRING" id="479434.Sthe_2013"/>
<dbReference type="GO" id="GO:0016757">
    <property type="term" value="F:glycosyltransferase activity"/>
    <property type="evidence" value="ECO:0007669"/>
    <property type="project" value="UniProtKB-KW"/>
</dbReference>
<keyword evidence="5" id="KW-0121">Carboxypeptidase</keyword>
<evidence type="ECO:0000256" key="13">
    <source>
        <dbReference type="ARBA" id="ARBA00023316"/>
    </source>
</evidence>
<evidence type="ECO:0000256" key="10">
    <source>
        <dbReference type="ARBA" id="ARBA00022984"/>
    </source>
</evidence>
<keyword evidence="7" id="KW-0812">Transmembrane</keyword>
<dbReference type="InterPro" id="IPR005311">
    <property type="entry name" value="PBP_dimer"/>
</dbReference>
<reference evidence="17 18" key="2">
    <citation type="journal article" date="2010" name="Stand. Genomic Sci.">
        <title>Complete genome sequence of Desulfohalobium retbaense type strain (HR(100)).</title>
        <authorList>
            <person name="Spring S."/>
            <person name="Nolan M."/>
            <person name="Lapidus A."/>
            <person name="Glavina Del Rio T."/>
            <person name="Copeland A."/>
            <person name="Tice H."/>
            <person name="Cheng J.F."/>
            <person name="Lucas S."/>
            <person name="Land M."/>
            <person name="Chen F."/>
            <person name="Bruce D."/>
            <person name="Goodwin L."/>
            <person name="Pitluck S."/>
            <person name="Ivanova N."/>
            <person name="Mavromatis K."/>
            <person name="Mikhailova N."/>
            <person name="Pati A."/>
            <person name="Chen A."/>
            <person name="Palaniappan K."/>
            <person name="Hauser L."/>
            <person name="Chang Y.J."/>
            <person name="Jeffries C.D."/>
            <person name="Munk C."/>
            <person name="Kiss H."/>
            <person name="Chain P."/>
            <person name="Han C."/>
            <person name="Brettin T."/>
            <person name="Detter J.C."/>
            <person name="Schuler E."/>
            <person name="Goker M."/>
            <person name="Rohde M."/>
            <person name="Bristow J."/>
            <person name="Eisen J.A."/>
            <person name="Markowitz V."/>
            <person name="Hugenholtz P."/>
            <person name="Kyrpides N.C."/>
            <person name="Klenk H.P."/>
        </authorList>
    </citation>
    <scope>NUCLEOTIDE SEQUENCE [LARGE SCALE GENOMIC DNA]</scope>
    <source>
        <strain evidence="18">ATCC 49802 / DSM 20745 / S 6022</strain>
    </source>
</reference>
<keyword evidence="4" id="KW-0997">Cell inner membrane</keyword>
<keyword evidence="6" id="KW-0645">Protease</keyword>
<dbReference type="KEGG" id="sti:Sthe_2013"/>
<evidence type="ECO:0000256" key="12">
    <source>
        <dbReference type="ARBA" id="ARBA00023136"/>
    </source>
</evidence>
<evidence type="ECO:0000259" key="16">
    <source>
        <dbReference type="Pfam" id="PF03717"/>
    </source>
</evidence>
<evidence type="ECO:0000256" key="3">
    <source>
        <dbReference type="ARBA" id="ARBA00022475"/>
    </source>
</evidence>
<evidence type="ECO:0000259" key="15">
    <source>
        <dbReference type="Pfam" id="PF00905"/>
    </source>
</evidence>
<evidence type="ECO:0000256" key="14">
    <source>
        <dbReference type="SAM" id="MobiDB-lite"/>
    </source>
</evidence>
<evidence type="ECO:0000256" key="7">
    <source>
        <dbReference type="ARBA" id="ARBA00022692"/>
    </source>
</evidence>
<keyword evidence="12" id="KW-0472">Membrane</keyword>
<evidence type="ECO:0000256" key="1">
    <source>
        <dbReference type="ARBA" id="ARBA00004167"/>
    </source>
</evidence>
<evidence type="ECO:0000313" key="17">
    <source>
        <dbReference type="EMBL" id="ACZ39443.1"/>
    </source>
</evidence>
<dbReference type="Proteomes" id="UP000002027">
    <property type="component" value="Chromosome 1"/>
</dbReference>
<dbReference type="InterPro" id="IPR012338">
    <property type="entry name" value="Beta-lactam/transpept-like"/>
</dbReference>
<evidence type="ECO:0000256" key="2">
    <source>
        <dbReference type="ARBA" id="ARBA00004236"/>
    </source>
</evidence>
<dbReference type="GO" id="GO:0008360">
    <property type="term" value="P:regulation of cell shape"/>
    <property type="evidence" value="ECO:0007669"/>
    <property type="project" value="UniProtKB-KW"/>
</dbReference>
<keyword evidence="17" id="KW-0328">Glycosyltransferase</keyword>
<dbReference type="EMBL" id="CP001823">
    <property type="protein sequence ID" value="ACZ39443.1"/>
    <property type="molecule type" value="Genomic_DNA"/>
</dbReference>
<dbReference type="EC" id="2.4.1.129" evidence="17"/>
<evidence type="ECO:0000256" key="11">
    <source>
        <dbReference type="ARBA" id="ARBA00022989"/>
    </source>
</evidence>
<keyword evidence="8" id="KW-0378">Hydrolase</keyword>
<evidence type="ECO:0000256" key="5">
    <source>
        <dbReference type="ARBA" id="ARBA00022645"/>
    </source>
</evidence>
<evidence type="ECO:0000313" key="18">
    <source>
        <dbReference type="Proteomes" id="UP000002027"/>
    </source>
</evidence>
<protein>
    <submittedName>
        <fullName evidence="17">Penicillin-binding protein 2</fullName>
        <ecNumber evidence="17">2.4.1.129</ecNumber>
    </submittedName>
</protein>
<dbReference type="HOGENOM" id="CLU_009289_1_2_0"/>
<gene>
    <name evidence="17" type="ordered locus">Sthe_2013</name>
</gene>
<dbReference type="InterPro" id="IPR050515">
    <property type="entry name" value="Beta-lactam/transpept"/>
</dbReference>
<dbReference type="eggNOG" id="COG0768">
    <property type="taxonomic scope" value="Bacteria"/>
</dbReference>
<accession>D1C5P1</accession>
<evidence type="ECO:0000256" key="8">
    <source>
        <dbReference type="ARBA" id="ARBA00022801"/>
    </source>
</evidence>
<dbReference type="PANTHER" id="PTHR30627:SF2">
    <property type="entry name" value="PEPTIDOGLYCAN D,D-TRANSPEPTIDASE MRDA"/>
    <property type="match status" value="1"/>
</dbReference>
<keyword evidence="9" id="KW-0133">Cell shape</keyword>
<feature type="region of interest" description="Disordered" evidence="14">
    <location>
        <begin position="1"/>
        <end position="22"/>
    </location>
</feature>
<dbReference type="GO" id="GO:0071972">
    <property type="term" value="F:peptidoglycan L,D-transpeptidase activity"/>
    <property type="evidence" value="ECO:0007669"/>
    <property type="project" value="TreeGrafter"/>
</dbReference>
<evidence type="ECO:0000256" key="4">
    <source>
        <dbReference type="ARBA" id="ARBA00022519"/>
    </source>
</evidence>
<keyword evidence="13" id="KW-0961">Cell wall biogenesis/degradation</keyword>
<dbReference type="Pfam" id="PF00905">
    <property type="entry name" value="Transpeptidase"/>
    <property type="match status" value="1"/>
</dbReference>
<dbReference type="InterPro" id="IPR036138">
    <property type="entry name" value="PBP_dimer_sf"/>
</dbReference>
<dbReference type="GO" id="GO:0009252">
    <property type="term" value="P:peptidoglycan biosynthetic process"/>
    <property type="evidence" value="ECO:0007669"/>
    <property type="project" value="UniProtKB-KW"/>
</dbReference>
<dbReference type="InterPro" id="IPR017790">
    <property type="entry name" value="Penicillin-binding_protein_2"/>
</dbReference>
<dbReference type="SUPFAM" id="SSF56601">
    <property type="entry name" value="beta-lactamase/transpeptidase-like"/>
    <property type="match status" value="1"/>
</dbReference>
<feature type="domain" description="Penicillin-binding protein dimerisation" evidence="16">
    <location>
        <begin position="78"/>
        <end position="205"/>
    </location>
</feature>
<dbReference type="SUPFAM" id="SSF56519">
    <property type="entry name" value="Penicillin binding protein dimerisation domain"/>
    <property type="match status" value="2"/>
</dbReference>
<keyword evidence="17" id="KW-0808">Transferase</keyword>
<keyword evidence="11" id="KW-1133">Transmembrane helix</keyword>
<dbReference type="Gene3D" id="3.90.1310.10">
    <property type="entry name" value="Penicillin-binding protein 2a (Domain 2)"/>
    <property type="match status" value="2"/>
</dbReference>
<evidence type="ECO:0000256" key="6">
    <source>
        <dbReference type="ARBA" id="ARBA00022670"/>
    </source>
</evidence>
<sequence>MRRGHKRMELVRPADRKRRRADNRPDDAVFLTRRAFLLKGLFLSGFGALVAKLFKMQVIDAAEYELAAAGNQFRDEPIRAPRGLIVDRNGNVLAENRISWTVSVVPALFPDDSEEADAIAEQLVRLLDLRDLLVVRRSALPEGSEEYVLRELAALVGIEPARLLGSVLRSGSSDDLYIIREDLSPEEAARLREEVKRLPGVHVMDRVRYTLEANPGAPRPVLLKKDVDREVALAIEGNRLYLKGVEVSDETLVRQYPAGPEFSHILGYVGPITKEEYEAAGGPDGNYLFDDWVGRGGIEEHMEGVLRGQHGLRWVQVDAHGVKVNELESLRQDPQPGHTVVLTIDRDFQLKATEALREGIAAANEAAMKDGRDPVGSGVVIALDPRTGAILALVSWPTFDNQLFVDGISQEQYDAYLNDPFKPLTNFAISGEFPPGSVIKPLLACLGLEAGVIGPQDHVYCAGQIRVPVVGDESGGQYYYCWVQNGHGAVAMEEAIAVSCDVYFYNVGAPNQQAEGADLPLHYYNPGDPQPYFFHGLGIDRIHEGLTKEFRLGAPTGIELASEASGVVPNPKWLFQSPLREYWSVGDTINVSIGQGHLSCTPLQLTCGIAAIANGGTYYRPRLVEALADGAGNIIRRFEPEVVHRLNVAPEHIETVRRGMRRTITDRIGTAYGKFPRTGDDIPIAGKTGTAEYGVAVDGKYRQSHAWFTAFAPYDDPEIVVTVLIPAGGEGAVVSTPVADAVLAAYFGKTPQAV</sequence>
<reference evidence="18" key="1">
    <citation type="submission" date="2009-11" db="EMBL/GenBank/DDBJ databases">
        <title>The complete chromosome 1 of Sphaerobacter thermophilus DSM 20745.</title>
        <authorList>
            <person name="Lucas S."/>
            <person name="Copeland A."/>
            <person name="Lapidus A."/>
            <person name="Glavina del Rio T."/>
            <person name="Dalin E."/>
            <person name="Tice H."/>
            <person name="Bruce D."/>
            <person name="Goodwin L."/>
            <person name="Pitluck S."/>
            <person name="Kyrpides N."/>
            <person name="Mavromatis K."/>
            <person name="Ivanova N."/>
            <person name="Mikhailova N."/>
            <person name="LaButti K.M."/>
            <person name="Clum A."/>
            <person name="Sun H.I."/>
            <person name="Brettin T."/>
            <person name="Detter J.C."/>
            <person name="Han C."/>
            <person name="Larimer F."/>
            <person name="Land M."/>
            <person name="Hauser L."/>
            <person name="Markowitz V."/>
            <person name="Cheng J.F."/>
            <person name="Hugenholtz P."/>
            <person name="Woyke T."/>
            <person name="Wu D."/>
            <person name="Steenblock K."/>
            <person name="Schneider S."/>
            <person name="Pukall R."/>
            <person name="Goeker M."/>
            <person name="Klenk H.P."/>
            <person name="Eisen J.A."/>
        </authorList>
    </citation>
    <scope>NUCLEOTIDE SEQUENCE [LARGE SCALE GENOMIC DNA]</scope>
    <source>
        <strain evidence="18">ATCC 49802 / DSM 20745 / S 6022</strain>
    </source>
</reference>
<dbReference type="InterPro" id="IPR001460">
    <property type="entry name" value="PCN-bd_Tpept"/>
</dbReference>
<keyword evidence="3" id="KW-1003">Cell membrane</keyword>
<dbReference type="NCBIfam" id="TIGR03423">
    <property type="entry name" value="pbp2_mrdA"/>
    <property type="match status" value="1"/>
</dbReference>
<dbReference type="Pfam" id="PF03717">
    <property type="entry name" value="PBP_dimer"/>
    <property type="match status" value="2"/>
</dbReference>
<proteinExistence type="predicted"/>
<comment type="subcellular location">
    <subcellularLocation>
        <location evidence="2">Cell membrane</location>
    </subcellularLocation>
    <subcellularLocation>
        <location evidence="1">Membrane</location>
        <topology evidence="1">Single-pass membrane protein</topology>
    </subcellularLocation>
</comment>
<organism evidence="17 18">
    <name type="scientific">Sphaerobacter thermophilus (strain ATCC 49802 / DSM 20745 / KCCM 41009 / NCIMB 13125 / S 6022)</name>
    <dbReference type="NCBI Taxonomy" id="479434"/>
    <lineage>
        <taxon>Bacteria</taxon>
        <taxon>Pseudomonadati</taxon>
        <taxon>Thermomicrobiota</taxon>
        <taxon>Thermomicrobia</taxon>
        <taxon>Sphaerobacterales</taxon>
        <taxon>Sphaerobacterineae</taxon>
        <taxon>Sphaerobacteraceae</taxon>
        <taxon>Sphaerobacter</taxon>
    </lineage>
</organism>
<dbReference type="PANTHER" id="PTHR30627">
    <property type="entry name" value="PEPTIDOGLYCAN D,D-TRANSPEPTIDASE"/>
    <property type="match status" value="1"/>
</dbReference>
<dbReference type="GO" id="GO:0071555">
    <property type="term" value="P:cell wall organization"/>
    <property type="evidence" value="ECO:0007669"/>
    <property type="project" value="UniProtKB-KW"/>
</dbReference>
<name>D1C5P1_SPHTD</name>
<dbReference type="RefSeq" id="WP_012872489.1">
    <property type="nucleotide sequence ID" value="NC_013523.1"/>
</dbReference>
<dbReference type="InParanoid" id="D1C5P1"/>
<dbReference type="GO" id="GO:0005886">
    <property type="term" value="C:plasma membrane"/>
    <property type="evidence" value="ECO:0007669"/>
    <property type="project" value="UniProtKB-SubCell"/>
</dbReference>
<dbReference type="GO" id="GO:0008658">
    <property type="term" value="F:penicillin binding"/>
    <property type="evidence" value="ECO:0007669"/>
    <property type="project" value="InterPro"/>
</dbReference>
<evidence type="ECO:0000256" key="9">
    <source>
        <dbReference type="ARBA" id="ARBA00022960"/>
    </source>
</evidence>
<dbReference type="Gene3D" id="3.40.710.10">
    <property type="entry name" value="DD-peptidase/beta-lactamase superfamily"/>
    <property type="match status" value="1"/>
</dbReference>
<dbReference type="AlphaFoldDB" id="D1C5P1"/>